<dbReference type="Pfam" id="PF13400">
    <property type="entry name" value="Tad"/>
    <property type="match status" value="1"/>
</dbReference>
<accession>A0ABV7EB98</accession>
<feature type="domain" description="Putative Flp pilus-assembly TadG-like N-terminal" evidence="1">
    <location>
        <begin position="7"/>
        <end position="53"/>
    </location>
</feature>
<organism evidence="2 3">
    <name type="scientific">Alteraurantiacibacter palmitatis</name>
    <dbReference type="NCBI Taxonomy" id="2054628"/>
    <lineage>
        <taxon>Bacteria</taxon>
        <taxon>Pseudomonadati</taxon>
        <taxon>Pseudomonadota</taxon>
        <taxon>Alphaproteobacteria</taxon>
        <taxon>Sphingomonadales</taxon>
        <taxon>Erythrobacteraceae</taxon>
        <taxon>Alteraurantiacibacter</taxon>
    </lineage>
</organism>
<gene>
    <name evidence="2" type="ORF">ACFODU_15365</name>
</gene>
<protein>
    <submittedName>
        <fullName evidence="2">Pilus assembly protein TadG-related protein</fullName>
    </submittedName>
</protein>
<dbReference type="InterPro" id="IPR028087">
    <property type="entry name" value="Tad_N"/>
</dbReference>
<evidence type="ECO:0000313" key="3">
    <source>
        <dbReference type="Proteomes" id="UP001595456"/>
    </source>
</evidence>
<reference evidence="3" key="1">
    <citation type="journal article" date="2019" name="Int. J. Syst. Evol. Microbiol.">
        <title>The Global Catalogue of Microorganisms (GCM) 10K type strain sequencing project: providing services to taxonomists for standard genome sequencing and annotation.</title>
        <authorList>
            <consortium name="The Broad Institute Genomics Platform"/>
            <consortium name="The Broad Institute Genome Sequencing Center for Infectious Disease"/>
            <person name="Wu L."/>
            <person name="Ma J."/>
        </authorList>
    </citation>
    <scope>NUCLEOTIDE SEQUENCE [LARGE SCALE GENOMIC DNA]</scope>
    <source>
        <strain evidence="3">KCTC 52607</strain>
    </source>
</reference>
<keyword evidence="3" id="KW-1185">Reference proteome</keyword>
<dbReference type="RefSeq" id="WP_336924354.1">
    <property type="nucleotide sequence ID" value="NZ_JBANRO010000001.1"/>
</dbReference>
<comment type="caution">
    <text evidence="2">The sequence shown here is derived from an EMBL/GenBank/DDBJ whole genome shotgun (WGS) entry which is preliminary data.</text>
</comment>
<name>A0ABV7EB98_9SPHN</name>
<sequence length="664" mass="67864">MRDTTAGVTTIATLALPVVVGSAGLVFDLNRGYQARMIAQRTADLAALGAAMAYKTGNNVQILTPTARDITRANGIKGATVNAVLVDNYPTPNKQSVKVTIDQELKYYLASVLGFSGTFGVSVEAYAGLSGGVNVAAPCYLALSSGASALRVEGGATITAPNCTVAAVGGIQQMGTKIEAADVVSGTGNITVDWGSLIVNSIRYAGSFSAPVWNANVPPASKRINQPTTLLDPWANHTERVAAVGQLGYTDPIPNLTNPTTPGGPTWNMTYSPNSPASAYRVGTTNNYVVPPGNYTIGQLNVAGGINVTFQNGSNITVANGVNIGGGSTVNFGNSNLYVNGGFNSGSNGVTIGNGDLWIGSGTVIFEGTNVKGDGNVVINSTISMGGGQSMTMGRGDHRFRRVTLAGGGRMRLGAGDFQANQGVFIDGDSELALLGDGNILIGPHTDGNAIKMNGSARFFMGNGTFSANGHIDTQGGSRLVFGTTTNHYINGNLLVRGSVLFGKGRYTINGRFENGTGGTVWPYTSAWASRTYGNTLQGESVSGFDMAGIDVTMILNGALNLGGGAKTKMFAPTSATATPGGGIAELLLSSPTNQPTNWVAGSSFLLAGVVHLPNSAVTMSGGNTTLSGSRCFSLIALTILVSGGSQTGTACTIMNNSVEGLVG</sequence>
<dbReference type="Proteomes" id="UP001595456">
    <property type="component" value="Unassembled WGS sequence"/>
</dbReference>
<dbReference type="EMBL" id="JBHRST010000022">
    <property type="protein sequence ID" value="MFC3099175.1"/>
    <property type="molecule type" value="Genomic_DNA"/>
</dbReference>
<proteinExistence type="predicted"/>
<evidence type="ECO:0000259" key="1">
    <source>
        <dbReference type="Pfam" id="PF13400"/>
    </source>
</evidence>
<evidence type="ECO:0000313" key="2">
    <source>
        <dbReference type="EMBL" id="MFC3099175.1"/>
    </source>
</evidence>